<proteinExistence type="predicted"/>
<accession>A0A376H6L0</accession>
<dbReference type="AlphaFoldDB" id="A0A376H6L0"/>
<reference evidence="1 2" key="1">
    <citation type="submission" date="2018-06" db="EMBL/GenBank/DDBJ databases">
        <authorList>
            <consortium name="Pathogen Informatics"/>
            <person name="Doyle S."/>
        </authorList>
    </citation>
    <scope>NUCLEOTIDE SEQUENCE [LARGE SCALE GENOMIC DNA]</scope>
    <source>
        <strain evidence="1 2">NCTC12360</strain>
    </source>
</reference>
<dbReference type="RefSeq" id="WP_060813787.1">
    <property type="nucleotide sequence ID" value="NZ_JBHULA010000035.1"/>
</dbReference>
<dbReference type="EMBL" id="UFYW01000001">
    <property type="protein sequence ID" value="STD84814.1"/>
    <property type="molecule type" value="Genomic_DNA"/>
</dbReference>
<organism evidence="1 2">
    <name type="scientific">Enterococcus gallinarum</name>
    <dbReference type="NCBI Taxonomy" id="1353"/>
    <lineage>
        <taxon>Bacteria</taxon>
        <taxon>Bacillati</taxon>
        <taxon>Bacillota</taxon>
        <taxon>Bacilli</taxon>
        <taxon>Lactobacillales</taxon>
        <taxon>Enterococcaceae</taxon>
        <taxon>Enterococcus</taxon>
    </lineage>
</organism>
<sequence length="173" mass="19173">MEEKKNRKKRILLLLLLLLLLLGGYGVYHFFLSPKPIPMTVISGDFLPEGKDATKMSEKELAVLAQKKVDASNFNMMIVSEAIIDSKTQTGQLAIKNPESNAYPINVEIKEDETGQLIYTSGAIYPGEEIKQVHLEQSLSAGEYHTTANFSLYDPQTKKKQGEVSAGVTLLVE</sequence>
<gene>
    <name evidence="1" type="ORF">NCTC12360_03361</name>
</gene>
<evidence type="ECO:0000313" key="2">
    <source>
        <dbReference type="Proteomes" id="UP000254807"/>
    </source>
</evidence>
<dbReference type="Proteomes" id="UP000254807">
    <property type="component" value="Unassembled WGS sequence"/>
</dbReference>
<evidence type="ECO:0000313" key="1">
    <source>
        <dbReference type="EMBL" id="STD84814.1"/>
    </source>
</evidence>
<protein>
    <submittedName>
        <fullName evidence="1">Uncharacterized protein</fullName>
    </submittedName>
</protein>
<dbReference type="OrthoDB" id="2242134at2"/>
<name>A0A376H6L0_ENTGA</name>
<keyword evidence="2" id="KW-1185">Reference proteome</keyword>